<dbReference type="GO" id="GO:0000712">
    <property type="term" value="P:resolution of meiotic recombination intermediates"/>
    <property type="evidence" value="ECO:0007669"/>
    <property type="project" value="TreeGrafter"/>
</dbReference>
<comment type="subcellular location">
    <subcellularLocation>
        <location evidence="1">Nucleus</location>
    </subcellularLocation>
</comment>
<dbReference type="PANTHER" id="PTHR21541:SF3">
    <property type="entry name" value="STRUCTURE-SPECIFIC ENDONUCLEASE SUBUNIT SLX4"/>
    <property type="match status" value="1"/>
</dbReference>
<dbReference type="CDD" id="cd22999">
    <property type="entry name" value="SAP_SLX4"/>
    <property type="match status" value="1"/>
</dbReference>
<comment type="similarity">
    <text evidence="2">Belongs to the SLX4 family.</text>
</comment>
<dbReference type="PANTHER" id="PTHR21541">
    <property type="entry name" value="BTB POZ DOMAIN CONTAINING 12"/>
    <property type="match status" value="1"/>
</dbReference>
<dbReference type="AlphaFoldDB" id="B4LC97"/>
<evidence type="ECO:0000256" key="1">
    <source>
        <dbReference type="ARBA" id="ARBA00004123"/>
    </source>
</evidence>
<keyword evidence="5" id="KW-0234">DNA repair</keyword>
<evidence type="ECO:0000256" key="2">
    <source>
        <dbReference type="ARBA" id="ARBA00006661"/>
    </source>
</evidence>
<keyword evidence="4" id="KW-0233">DNA recombination</keyword>
<proteinExistence type="inferred from homology"/>
<evidence type="ECO:0000313" key="10">
    <source>
        <dbReference type="Proteomes" id="UP000008792"/>
    </source>
</evidence>
<dbReference type="PhylomeDB" id="B4LC97"/>
<evidence type="ECO:0000256" key="8">
    <source>
        <dbReference type="SAM" id="MobiDB-lite"/>
    </source>
</evidence>
<keyword evidence="10" id="KW-1185">Reference proteome</keyword>
<dbReference type="InParanoid" id="B4LC97"/>
<feature type="compositionally biased region" description="Basic residues" evidence="8">
    <location>
        <begin position="90"/>
        <end position="99"/>
    </location>
</feature>
<evidence type="ECO:0000256" key="6">
    <source>
        <dbReference type="ARBA" id="ARBA00023242"/>
    </source>
</evidence>
<reference evidence="9 10" key="1">
    <citation type="journal article" date="2007" name="Nature">
        <title>Evolution of genes and genomes on the Drosophila phylogeny.</title>
        <authorList>
            <consortium name="Drosophila 12 Genomes Consortium"/>
            <person name="Clark A.G."/>
            <person name="Eisen M.B."/>
            <person name="Smith D.R."/>
            <person name="Bergman C.M."/>
            <person name="Oliver B."/>
            <person name="Markow T.A."/>
            <person name="Kaufman T.C."/>
            <person name="Kellis M."/>
            <person name="Gelbart W."/>
            <person name="Iyer V.N."/>
            <person name="Pollard D.A."/>
            <person name="Sackton T.B."/>
            <person name="Larracuente A.M."/>
            <person name="Singh N.D."/>
            <person name="Abad J.P."/>
            <person name="Abt D.N."/>
            <person name="Adryan B."/>
            <person name="Aguade M."/>
            <person name="Akashi H."/>
            <person name="Anderson W.W."/>
            <person name="Aquadro C.F."/>
            <person name="Ardell D.H."/>
            <person name="Arguello R."/>
            <person name="Artieri C.G."/>
            <person name="Barbash D.A."/>
            <person name="Barker D."/>
            <person name="Barsanti P."/>
            <person name="Batterham P."/>
            <person name="Batzoglou S."/>
            <person name="Begun D."/>
            <person name="Bhutkar A."/>
            <person name="Blanco E."/>
            <person name="Bosak S.A."/>
            <person name="Bradley R.K."/>
            <person name="Brand A.D."/>
            <person name="Brent M.R."/>
            <person name="Brooks A.N."/>
            <person name="Brown R.H."/>
            <person name="Butlin R.K."/>
            <person name="Caggese C."/>
            <person name="Calvi B.R."/>
            <person name="Bernardo de Carvalho A."/>
            <person name="Caspi A."/>
            <person name="Castrezana S."/>
            <person name="Celniker S.E."/>
            <person name="Chang J.L."/>
            <person name="Chapple C."/>
            <person name="Chatterji S."/>
            <person name="Chinwalla A."/>
            <person name="Civetta A."/>
            <person name="Clifton S.W."/>
            <person name="Comeron J.M."/>
            <person name="Costello J.C."/>
            <person name="Coyne J.A."/>
            <person name="Daub J."/>
            <person name="David R.G."/>
            <person name="Delcher A.L."/>
            <person name="Delehaunty K."/>
            <person name="Do C.B."/>
            <person name="Ebling H."/>
            <person name="Edwards K."/>
            <person name="Eickbush T."/>
            <person name="Evans J.D."/>
            <person name="Filipski A."/>
            <person name="Findeiss S."/>
            <person name="Freyhult E."/>
            <person name="Fulton L."/>
            <person name="Fulton R."/>
            <person name="Garcia A.C."/>
            <person name="Gardiner A."/>
            <person name="Garfield D.A."/>
            <person name="Garvin B.E."/>
            <person name="Gibson G."/>
            <person name="Gilbert D."/>
            <person name="Gnerre S."/>
            <person name="Godfrey J."/>
            <person name="Good R."/>
            <person name="Gotea V."/>
            <person name="Gravely B."/>
            <person name="Greenberg A.J."/>
            <person name="Griffiths-Jones S."/>
            <person name="Gross S."/>
            <person name="Guigo R."/>
            <person name="Gustafson E.A."/>
            <person name="Haerty W."/>
            <person name="Hahn M.W."/>
            <person name="Halligan D.L."/>
            <person name="Halpern A.L."/>
            <person name="Halter G.M."/>
            <person name="Han M.V."/>
            <person name="Heger A."/>
            <person name="Hillier L."/>
            <person name="Hinrichs A.S."/>
            <person name="Holmes I."/>
            <person name="Hoskins R.A."/>
            <person name="Hubisz M.J."/>
            <person name="Hultmark D."/>
            <person name="Huntley M.A."/>
            <person name="Jaffe D.B."/>
            <person name="Jagadeeshan S."/>
            <person name="Jeck W.R."/>
            <person name="Johnson J."/>
            <person name="Jones C.D."/>
            <person name="Jordan W.C."/>
            <person name="Karpen G.H."/>
            <person name="Kataoka E."/>
            <person name="Keightley P.D."/>
            <person name="Kheradpour P."/>
            <person name="Kirkness E.F."/>
            <person name="Koerich L.B."/>
            <person name="Kristiansen K."/>
            <person name="Kudrna D."/>
            <person name="Kulathinal R.J."/>
            <person name="Kumar S."/>
            <person name="Kwok R."/>
            <person name="Lander E."/>
            <person name="Langley C.H."/>
            <person name="Lapoint R."/>
            <person name="Lazzaro B.P."/>
            <person name="Lee S.J."/>
            <person name="Levesque L."/>
            <person name="Li R."/>
            <person name="Lin C.F."/>
            <person name="Lin M.F."/>
            <person name="Lindblad-Toh K."/>
            <person name="Llopart A."/>
            <person name="Long M."/>
            <person name="Low L."/>
            <person name="Lozovsky E."/>
            <person name="Lu J."/>
            <person name="Luo M."/>
            <person name="Machado C.A."/>
            <person name="Makalowski W."/>
            <person name="Marzo M."/>
            <person name="Matsuda M."/>
            <person name="Matzkin L."/>
            <person name="McAllister B."/>
            <person name="McBride C.S."/>
            <person name="McKernan B."/>
            <person name="McKernan K."/>
            <person name="Mendez-Lago M."/>
            <person name="Minx P."/>
            <person name="Mollenhauer M.U."/>
            <person name="Montooth K."/>
            <person name="Mount S.M."/>
            <person name="Mu X."/>
            <person name="Myers E."/>
            <person name="Negre B."/>
            <person name="Newfeld S."/>
            <person name="Nielsen R."/>
            <person name="Noor M.A."/>
            <person name="O'Grady P."/>
            <person name="Pachter L."/>
            <person name="Papaceit M."/>
            <person name="Parisi M.J."/>
            <person name="Parisi M."/>
            <person name="Parts L."/>
            <person name="Pedersen J.S."/>
            <person name="Pesole G."/>
            <person name="Phillippy A.M."/>
            <person name="Ponting C.P."/>
            <person name="Pop M."/>
            <person name="Porcelli D."/>
            <person name="Powell J.R."/>
            <person name="Prohaska S."/>
            <person name="Pruitt K."/>
            <person name="Puig M."/>
            <person name="Quesneville H."/>
            <person name="Ram K.R."/>
            <person name="Rand D."/>
            <person name="Rasmussen M.D."/>
            <person name="Reed L.K."/>
            <person name="Reenan R."/>
            <person name="Reily A."/>
            <person name="Remington K.A."/>
            <person name="Rieger T.T."/>
            <person name="Ritchie M.G."/>
            <person name="Robin C."/>
            <person name="Rogers Y.H."/>
            <person name="Rohde C."/>
            <person name="Rozas J."/>
            <person name="Rubenfield M.J."/>
            <person name="Ruiz A."/>
            <person name="Russo S."/>
            <person name="Salzberg S.L."/>
            <person name="Sanchez-Gracia A."/>
            <person name="Saranga D.J."/>
            <person name="Sato H."/>
            <person name="Schaeffer S.W."/>
            <person name="Schatz M.C."/>
            <person name="Schlenke T."/>
            <person name="Schwartz R."/>
            <person name="Segarra C."/>
            <person name="Singh R.S."/>
            <person name="Sirot L."/>
            <person name="Sirota M."/>
            <person name="Sisneros N.B."/>
            <person name="Smith C.D."/>
            <person name="Smith T.F."/>
            <person name="Spieth J."/>
            <person name="Stage D.E."/>
            <person name="Stark A."/>
            <person name="Stephan W."/>
            <person name="Strausberg R.L."/>
            <person name="Strempel S."/>
            <person name="Sturgill D."/>
            <person name="Sutton G."/>
            <person name="Sutton G.G."/>
            <person name="Tao W."/>
            <person name="Teichmann S."/>
            <person name="Tobari Y.N."/>
            <person name="Tomimura Y."/>
            <person name="Tsolas J.M."/>
            <person name="Valente V.L."/>
            <person name="Venter E."/>
            <person name="Venter J.C."/>
            <person name="Vicario S."/>
            <person name="Vieira F.G."/>
            <person name="Vilella A.J."/>
            <person name="Villasante A."/>
            <person name="Walenz B."/>
            <person name="Wang J."/>
            <person name="Wasserman M."/>
            <person name="Watts T."/>
            <person name="Wilson D."/>
            <person name="Wilson R.K."/>
            <person name="Wing R.A."/>
            <person name="Wolfner M.F."/>
            <person name="Wong A."/>
            <person name="Wong G.K."/>
            <person name="Wu C.I."/>
            <person name="Wu G."/>
            <person name="Yamamoto D."/>
            <person name="Yang H.P."/>
            <person name="Yang S.P."/>
            <person name="Yorke J.A."/>
            <person name="Yoshida K."/>
            <person name="Zdobnov E."/>
            <person name="Zhang P."/>
            <person name="Zhang Y."/>
            <person name="Zimin A.V."/>
            <person name="Baldwin J."/>
            <person name="Abdouelleil A."/>
            <person name="Abdulkadir J."/>
            <person name="Abebe A."/>
            <person name="Abera B."/>
            <person name="Abreu J."/>
            <person name="Acer S.C."/>
            <person name="Aftuck L."/>
            <person name="Alexander A."/>
            <person name="An P."/>
            <person name="Anderson E."/>
            <person name="Anderson S."/>
            <person name="Arachi H."/>
            <person name="Azer M."/>
            <person name="Bachantsang P."/>
            <person name="Barry A."/>
            <person name="Bayul T."/>
            <person name="Berlin A."/>
            <person name="Bessette D."/>
            <person name="Bloom T."/>
            <person name="Blye J."/>
            <person name="Boguslavskiy L."/>
            <person name="Bonnet C."/>
            <person name="Boukhgalter B."/>
            <person name="Bourzgui I."/>
            <person name="Brown A."/>
            <person name="Cahill P."/>
            <person name="Channer S."/>
            <person name="Cheshatsang Y."/>
            <person name="Chuda L."/>
            <person name="Citroen M."/>
            <person name="Collymore A."/>
            <person name="Cooke P."/>
            <person name="Costello M."/>
            <person name="D'Aco K."/>
            <person name="Daza R."/>
            <person name="De Haan G."/>
            <person name="DeGray S."/>
            <person name="DeMaso C."/>
            <person name="Dhargay N."/>
            <person name="Dooley K."/>
            <person name="Dooley E."/>
            <person name="Doricent M."/>
            <person name="Dorje P."/>
            <person name="Dorjee K."/>
            <person name="Dupes A."/>
            <person name="Elong R."/>
            <person name="Falk J."/>
            <person name="Farina A."/>
            <person name="Faro S."/>
            <person name="Ferguson D."/>
            <person name="Fisher S."/>
            <person name="Foley C.D."/>
            <person name="Franke A."/>
            <person name="Friedrich D."/>
            <person name="Gadbois L."/>
            <person name="Gearin G."/>
            <person name="Gearin C.R."/>
            <person name="Giannoukos G."/>
            <person name="Goode T."/>
            <person name="Graham J."/>
            <person name="Grandbois E."/>
            <person name="Grewal S."/>
            <person name="Gyaltsen K."/>
            <person name="Hafez N."/>
            <person name="Hagos B."/>
            <person name="Hall J."/>
            <person name="Henson C."/>
            <person name="Hollinger A."/>
            <person name="Honan T."/>
            <person name="Huard M.D."/>
            <person name="Hughes L."/>
            <person name="Hurhula B."/>
            <person name="Husby M.E."/>
            <person name="Kamat A."/>
            <person name="Kanga B."/>
            <person name="Kashin S."/>
            <person name="Khazanovich D."/>
            <person name="Kisner P."/>
            <person name="Lance K."/>
            <person name="Lara M."/>
            <person name="Lee W."/>
            <person name="Lennon N."/>
            <person name="Letendre F."/>
            <person name="LeVine R."/>
            <person name="Lipovsky A."/>
            <person name="Liu X."/>
            <person name="Liu J."/>
            <person name="Liu S."/>
            <person name="Lokyitsang T."/>
            <person name="Lokyitsang Y."/>
            <person name="Lubonja R."/>
            <person name="Lui A."/>
            <person name="MacDonald P."/>
            <person name="Magnisalis V."/>
            <person name="Maru K."/>
            <person name="Matthews C."/>
            <person name="McCusker W."/>
            <person name="McDonough S."/>
            <person name="Mehta T."/>
            <person name="Meldrim J."/>
            <person name="Meneus L."/>
            <person name="Mihai O."/>
            <person name="Mihalev A."/>
            <person name="Mihova T."/>
            <person name="Mittelman R."/>
            <person name="Mlenga V."/>
            <person name="Montmayeur A."/>
            <person name="Mulrain L."/>
            <person name="Navidi A."/>
            <person name="Naylor J."/>
            <person name="Negash T."/>
            <person name="Nguyen T."/>
            <person name="Nguyen N."/>
            <person name="Nicol R."/>
            <person name="Norbu C."/>
            <person name="Norbu N."/>
            <person name="Novod N."/>
            <person name="O'Neill B."/>
            <person name="Osman S."/>
            <person name="Markiewicz E."/>
            <person name="Oyono O.L."/>
            <person name="Patti C."/>
            <person name="Phunkhang P."/>
            <person name="Pierre F."/>
            <person name="Priest M."/>
            <person name="Raghuraman S."/>
            <person name="Rege F."/>
            <person name="Reyes R."/>
            <person name="Rise C."/>
            <person name="Rogov P."/>
            <person name="Ross K."/>
            <person name="Ryan E."/>
            <person name="Settipalli S."/>
            <person name="Shea T."/>
            <person name="Sherpa N."/>
            <person name="Shi L."/>
            <person name="Shih D."/>
            <person name="Sparrow T."/>
            <person name="Spaulding J."/>
            <person name="Stalker J."/>
            <person name="Stange-Thomann N."/>
            <person name="Stavropoulos S."/>
            <person name="Stone C."/>
            <person name="Strader C."/>
            <person name="Tesfaye S."/>
            <person name="Thomson T."/>
            <person name="Thoulutsang Y."/>
            <person name="Thoulutsang D."/>
            <person name="Topham K."/>
            <person name="Topping I."/>
            <person name="Tsamla T."/>
            <person name="Vassiliev H."/>
            <person name="Vo A."/>
            <person name="Wangchuk T."/>
            <person name="Wangdi T."/>
            <person name="Weiand M."/>
            <person name="Wilkinson J."/>
            <person name="Wilson A."/>
            <person name="Yadav S."/>
            <person name="Young G."/>
            <person name="Yu Q."/>
            <person name="Zembek L."/>
            <person name="Zhong D."/>
            <person name="Zimmer A."/>
            <person name="Zwirko Z."/>
            <person name="Jaffe D.B."/>
            <person name="Alvarez P."/>
            <person name="Brockman W."/>
            <person name="Butler J."/>
            <person name="Chin C."/>
            <person name="Gnerre S."/>
            <person name="Grabherr M."/>
            <person name="Kleber M."/>
            <person name="Mauceli E."/>
            <person name="MacCallum I."/>
        </authorList>
    </citation>
    <scope>NUCLEOTIDE SEQUENCE [LARGE SCALE GENOMIC DNA]</scope>
    <source>
        <strain evidence="10">Tucson 15010-1051.87</strain>
    </source>
</reference>
<dbReference type="GO" id="GO:0006260">
    <property type="term" value="P:DNA replication"/>
    <property type="evidence" value="ECO:0007669"/>
    <property type="project" value="InterPro"/>
</dbReference>
<accession>B4LC97</accession>
<feature type="compositionally biased region" description="Polar residues" evidence="8">
    <location>
        <begin position="15"/>
        <end position="29"/>
    </location>
</feature>
<evidence type="ECO:0000256" key="3">
    <source>
        <dbReference type="ARBA" id="ARBA00022763"/>
    </source>
</evidence>
<dbReference type="EMBL" id="CH940647">
    <property type="protein sequence ID" value="EDW68742.1"/>
    <property type="molecule type" value="Genomic_DNA"/>
</dbReference>
<evidence type="ECO:0000256" key="4">
    <source>
        <dbReference type="ARBA" id="ARBA00023172"/>
    </source>
</evidence>
<organism evidence="9 10">
    <name type="scientific">Drosophila virilis</name>
    <name type="common">Fruit fly</name>
    <dbReference type="NCBI Taxonomy" id="7244"/>
    <lineage>
        <taxon>Eukaryota</taxon>
        <taxon>Metazoa</taxon>
        <taxon>Ecdysozoa</taxon>
        <taxon>Arthropoda</taxon>
        <taxon>Hexapoda</taxon>
        <taxon>Insecta</taxon>
        <taxon>Pterygota</taxon>
        <taxon>Neoptera</taxon>
        <taxon>Endopterygota</taxon>
        <taxon>Diptera</taxon>
        <taxon>Brachycera</taxon>
        <taxon>Muscomorpha</taxon>
        <taxon>Ephydroidea</taxon>
        <taxon>Drosophilidae</taxon>
        <taxon>Drosophila</taxon>
    </lineage>
</organism>
<evidence type="ECO:0000256" key="5">
    <source>
        <dbReference type="ARBA" id="ARBA00023204"/>
    </source>
</evidence>
<dbReference type="OrthoDB" id="5576441at2759"/>
<dbReference type="KEGG" id="dvi:6624033"/>
<dbReference type="GO" id="GO:0033557">
    <property type="term" value="C:Slx1-Slx4 complex"/>
    <property type="evidence" value="ECO:0007669"/>
    <property type="project" value="InterPro"/>
</dbReference>
<dbReference type="eggNOG" id="ENOG502S74K">
    <property type="taxonomic scope" value="Eukaryota"/>
</dbReference>
<keyword evidence="6" id="KW-0539">Nucleus</keyword>
<dbReference type="Pfam" id="PF09494">
    <property type="entry name" value="Slx4"/>
    <property type="match status" value="1"/>
</dbReference>
<feature type="compositionally biased region" description="Low complexity" evidence="8">
    <location>
        <begin position="43"/>
        <end position="59"/>
    </location>
</feature>
<feature type="compositionally biased region" description="Basic residues" evidence="8">
    <location>
        <begin position="1"/>
        <end position="10"/>
    </location>
</feature>
<sequence>MDRQTRRANFKKLQQPANTKLRSTRSSKATAPMTLSEYFNTQESSSSSAAAEPESLLAEPRSKKARDVEPSKDVAKPKKAPKLKASAPQRRARAGRGKKQPSISDFLRNEQLFAEVTAQHCMADNFSPDDIEMALVLSKSEAEKHGRLRLEDTEDEREEVVDLLDDKANQSTENVRRKLQKYGFRTAAKEDYNLFSIAALPGATGKRGKRCKWANKFTPLTLRNPEAQQKKLQTQVAALMAQQVRTQLPSAEDQPSFELISERLLQLAASAERRITHEPSAEPLTNLSAYYVQDLIEVSRTPAHHLLKSWSAIQGRDLSPKRPSAASQRRQQQLQQVYAELEAHFGASAVEEELDELEKLVADNMIQDVSQMLADNLVQQANQMAADKADDNNQLPVDQVQISLSSDSPLKEPPDKRARMMPQQEMHSEKENLQPSTSAMLSLPTQSTRCISPDLFADSDDDEPASETPATCSTAAALEMQNLSLKVYRNISSTDMNSYELYSSDEVKIVHDVKAERRSLQASSQASFIDLTAEQDSPENTSSKSLFEQHIFPQSPIIDFDEDVDVLEQDLCGQAADCEISDELYAKYAYQTARDEAVFERSLRDQSQLKNECLNMSRNDSAKTNPSSSCNMATTSHAFQDSVLNFSQLDSTRDAFQRSCSLTQSPGQAAQLEQSFKSPLSRRCNSSALPLSHSDASIDLTQDSGDEDNEEDNVLLSDEEINYSIWKADKTCREALDDSKSLPLTRIKSVPFFKTVEDLDAYLDASPTPSNKSCNSRSPNKSALSKERAEFGILDAAISQPFTLSQLQSSPDKACQVPIDWTDASFLETPPEVPIKRYSSSCTHKFKELLNDISEPADELDDFDRLVFQNSSKDGTIDTMPSGLDQLLRGEINAESLPPPAAAVEPPSPAKGAASWEQLELNGQVYEVRVCRTPKPDFVHLSDAELLQQLYNCGIKPLKRKQAVKLLEYIYNQTHPIMLPEPVTMTEPVAMPRSKSTPINAGTGKSDNGRLRLASSDEAEPKAALKFRDAAGAELLRYSQDAPPALCDDFECFVLQTNVSKKTPQPLLPLHIAWHNLLCANPDLHERVLHFEPIDLQEIYLYLKQLGQRYEPKELKSFFDRRCIIFRYELAPPQKQAQRHIRKPKSRRPYAKP</sequence>
<dbReference type="Proteomes" id="UP000008792">
    <property type="component" value="Unassembled WGS sequence"/>
</dbReference>
<dbReference type="STRING" id="7244.B4LC97"/>
<evidence type="ECO:0000256" key="7">
    <source>
        <dbReference type="ARBA" id="ARBA00029496"/>
    </source>
</evidence>
<dbReference type="FunCoup" id="B4LC97">
    <property type="interactions" value="6"/>
</dbReference>
<name>B4LC97_DROVI</name>
<keyword evidence="3" id="KW-0227">DNA damage</keyword>
<feature type="region of interest" description="Disordered" evidence="8">
    <location>
        <begin position="1"/>
        <end position="103"/>
    </location>
</feature>
<evidence type="ECO:0000313" key="9">
    <source>
        <dbReference type="EMBL" id="EDW68742.1"/>
    </source>
</evidence>
<dbReference type="OMA" id="YSIWKAN"/>
<feature type="compositionally biased region" description="Basic and acidic residues" evidence="8">
    <location>
        <begin position="60"/>
        <end position="76"/>
    </location>
</feature>
<dbReference type="HOGENOM" id="CLU_309563_0_0_1"/>
<protein>
    <recommendedName>
        <fullName evidence="7">Structure-specific endonuclease subunit SLX4</fullName>
    </recommendedName>
</protein>
<dbReference type="GO" id="GO:0006281">
    <property type="term" value="P:DNA repair"/>
    <property type="evidence" value="ECO:0007669"/>
    <property type="project" value="UniProtKB-KW"/>
</dbReference>
<gene>
    <name evidence="9" type="primary">Dvir\GJ12877</name>
    <name evidence="9" type="ORF">Dvir_GJ12877</name>
</gene>
<dbReference type="InterPro" id="IPR018574">
    <property type="entry name" value="Structure-sp_endonuc_su_Slx4"/>
</dbReference>